<dbReference type="RefSeq" id="WP_211873825.1">
    <property type="nucleotide sequence ID" value="NZ_JAAEDH010000007.1"/>
</dbReference>
<sequence length="287" mass="32567">MRILVAIAHFFRAEENSRHTSTDARRREQRAQIIRSVITTYRGQFGPTQVIDVATRRFVPVLASVDTLDIVLLTDRDNHLVPADEAARLGASLIDAKPADPRRLGFAAHRLMADLRDAYDLFCFSEDDLRVSDPSFFDKILGFTEAFGPRRILVPNRFEWNPRAQRLKTFIDGDLRRGLIEPYEAALPDVPTLEQPALGRTIKHRRPGNPHAGFFAITGAQLKHWIAQPHFGDEDCRFIGPLESAATLGMLKTFPIYKSYGRNMAWLQIEHMDNRFSSLKLEGWSGG</sequence>
<name>A0AAF1KLP5_9PROT</name>
<evidence type="ECO:0000313" key="1">
    <source>
        <dbReference type="EMBL" id="MBR0654986.1"/>
    </source>
</evidence>
<reference evidence="1" key="2">
    <citation type="journal article" date="2021" name="Syst. Appl. Microbiol.">
        <title>Roseomonas hellenica sp. nov., isolated from roots of wild-growing Alkanna tinctoria.</title>
        <authorList>
            <person name="Rat A."/>
            <person name="Naranjo H.D."/>
            <person name="Lebbe L."/>
            <person name="Cnockaert M."/>
            <person name="Krigas N."/>
            <person name="Grigoriadou K."/>
            <person name="Maloupa E."/>
            <person name="Willems A."/>
        </authorList>
    </citation>
    <scope>NUCLEOTIDE SEQUENCE</scope>
    <source>
        <strain evidence="1">LMG 28251</strain>
    </source>
</reference>
<proteinExistence type="predicted"/>
<dbReference type="EMBL" id="JAAEDH010000007">
    <property type="protein sequence ID" value="MBR0654986.1"/>
    <property type="molecule type" value="Genomic_DNA"/>
</dbReference>
<dbReference type="Proteomes" id="UP001196068">
    <property type="component" value="Unassembled WGS sequence"/>
</dbReference>
<accession>A0AAF1KLP5</accession>
<organism evidence="1 2">
    <name type="scientific">Plastoroseomonas arctica</name>
    <dbReference type="NCBI Taxonomy" id="1509237"/>
    <lineage>
        <taxon>Bacteria</taxon>
        <taxon>Pseudomonadati</taxon>
        <taxon>Pseudomonadota</taxon>
        <taxon>Alphaproteobacteria</taxon>
        <taxon>Acetobacterales</taxon>
        <taxon>Acetobacteraceae</taxon>
        <taxon>Plastoroseomonas</taxon>
    </lineage>
</organism>
<evidence type="ECO:0000313" key="2">
    <source>
        <dbReference type="Proteomes" id="UP001196068"/>
    </source>
</evidence>
<dbReference type="AlphaFoldDB" id="A0AAF1KLP5"/>
<reference evidence="1" key="1">
    <citation type="submission" date="2020-01" db="EMBL/GenBank/DDBJ databases">
        <authorList>
            <person name="Rat A."/>
        </authorList>
    </citation>
    <scope>NUCLEOTIDE SEQUENCE</scope>
    <source>
        <strain evidence="1">LMG 28251</strain>
    </source>
</reference>
<gene>
    <name evidence="1" type="ORF">GXW79_07835</name>
</gene>
<comment type="caution">
    <text evidence="1">The sequence shown here is derived from an EMBL/GenBank/DDBJ whole genome shotgun (WGS) entry which is preliminary data.</text>
</comment>
<protein>
    <submittedName>
        <fullName evidence="1">Uncharacterized protein</fullName>
    </submittedName>
</protein>
<keyword evidence="2" id="KW-1185">Reference proteome</keyword>